<name>A0ABV5NA63_9ACTN</name>
<evidence type="ECO:0008006" key="4">
    <source>
        <dbReference type="Google" id="ProtNLM"/>
    </source>
</evidence>
<feature type="transmembrane region" description="Helical" evidence="1">
    <location>
        <begin position="206"/>
        <end position="224"/>
    </location>
</feature>
<dbReference type="Proteomes" id="UP001589709">
    <property type="component" value="Unassembled WGS sequence"/>
</dbReference>
<dbReference type="RefSeq" id="WP_381350248.1">
    <property type="nucleotide sequence ID" value="NZ_JBHMCY010000092.1"/>
</dbReference>
<keyword evidence="3" id="KW-1185">Reference proteome</keyword>
<reference evidence="2 3" key="1">
    <citation type="submission" date="2024-09" db="EMBL/GenBank/DDBJ databases">
        <authorList>
            <person name="Sun Q."/>
            <person name="Mori K."/>
        </authorList>
    </citation>
    <scope>NUCLEOTIDE SEQUENCE [LARGE SCALE GENOMIC DNA]</scope>
    <source>
        <strain evidence="2 3">JCM 6917</strain>
    </source>
</reference>
<evidence type="ECO:0000256" key="1">
    <source>
        <dbReference type="SAM" id="Phobius"/>
    </source>
</evidence>
<sequence length="351" mass="35486">MSSHSTPSGTGRKLTMVVVGLAALITAMLCAFALPSLHSGPHHVPVGITGSPQAVEALRENADGPEWDVRHYETADAVEAAVKEGDISGGLAVTAQGVDLYTATAGGPSAASALNALGEVVAAQNRTRLAVHDLVPFTDDDPRGAGLTAALMPMIFGGIFPAVILGSVFPGHRGLRIRLSGAVLFSVVAGAAIAAVLQFGTHSIDGNYGLTALGVILGMTALSTTLLGLQALLGITGFALGSTLVMLLGNPLSGLATGPHWLPDGWAAIGQLLPPGASGSLLRANGFFDGAGAGFPALVLTVWAVFGCAFILVADRRGRRSRGSRSEIVATSYSSTAPASRPEVTSGPIRG</sequence>
<dbReference type="EMBL" id="JBHMCY010000092">
    <property type="protein sequence ID" value="MFB9467117.1"/>
    <property type="molecule type" value="Genomic_DNA"/>
</dbReference>
<evidence type="ECO:0000313" key="3">
    <source>
        <dbReference type="Proteomes" id="UP001589709"/>
    </source>
</evidence>
<keyword evidence="1" id="KW-0472">Membrane</keyword>
<keyword evidence="1" id="KW-1133">Transmembrane helix</keyword>
<feature type="transmembrane region" description="Helical" evidence="1">
    <location>
        <begin position="145"/>
        <end position="169"/>
    </location>
</feature>
<gene>
    <name evidence="2" type="ORF">ACFF45_31625</name>
</gene>
<accession>A0ABV5NA63</accession>
<feature type="transmembrane region" description="Helical" evidence="1">
    <location>
        <begin position="181"/>
        <end position="200"/>
    </location>
</feature>
<comment type="caution">
    <text evidence="2">The sequence shown here is derived from an EMBL/GenBank/DDBJ whole genome shotgun (WGS) entry which is preliminary data.</text>
</comment>
<organism evidence="2 3">
    <name type="scientific">Streptomyces cinereospinus</name>
    <dbReference type="NCBI Taxonomy" id="285561"/>
    <lineage>
        <taxon>Bacteria</taxon>
        <taxon>Bacillati</taxon>
        <taxon>Actinomycetota</taxon>
        <taxon>Actinomycetes</taxon>
        <taxon>Kitasatosporales</taxon>
        <taxon>Streptomycetaceae</taxon>
        <taxon>Streptomyces</taxon>
    </lineage>
</organism>
<protein>
    <recommendedName>
        <fullName evidence="4">ABC transporter permease</fullName>
    </recommendedName>
</protein>
<keyword evidence="1" id="KW-0812">Transmembrane</keyword>
<proteinExistence type="predicted"/>
<feature type="transmembrane region" description="Helical" evidence="1">
    <location>
        <begin position="293"/>
        <end position="314"/>
    </location>
</feature>
<feature type="transmembrane region" description="Helical" evidence="1">
    <location>
        <begin position="14"/>
        <end position="34"/>
    </location>
</feature>
<evidence type="ECO:0000313" key="2">
    <source>
        <dbReference type="EMBL" id="MFB9467117.1"/>
    </source>
</evidence>